<keyword evidence="1" id="KW-1133">Transmembrane helix</keyword>
<reference evidence="2 3" key="1">
    <citation type="submission" date="2019-02" db="EMBL/GenBank/DDBJ databases">
        <title>Deep-cultivation of Planctomycetes and their phenomic and genomic characterization uncovers novel biology.</title>
        <authorList>
            <person name="Wiegand S."/>
            <person name="Jogler M."/>
            <person name="Boedeker C."/>
            <person name="Pinto D."/>
            <person name="Vollmers J."/>
            <person name="Rivas-Marin E."/>
            <person name="Kohn T."/>
            <person name="Peeters S.H."/>
            <person name="Heuer A."/>
            <person name="Rast P."/>
            <person name="Oberbeckmann S."/>
            <person name="Bunk B."/>
            <person name="Jeske O."/>
            <person name="Meyerdierks A."/>
            <person name="Storesund J.E."/>
            <person name="Kallscheuer N."/>
            <person name="Luecker S."/>
            <person name="Lage O.M."/>
            <person name="Pohl T."/>
            <person name="Merkel B.J."/>
            <person name="Hornburger P."/>
            <person name="Mueller R.-W."/>
            <person name="Bruemmer F."/>
            <person name="Labrenz M."/>
            <person name="Spormann A.M."/>
            <person name="Op Den Camp H."/>
            <person name="Overmann J."/>
            <person name="Amann R."/>
            <person name="Jetten M.S.M."/>
            <person name="Mascher T."/>
            <person name="Medema M.H."/>
            <person name="Devos D.P."/>
            <person name="Kaster A.-K."/>
            <person name="Ovreas L."/>
            <person name="Rohde M."/>
            <person name="Galperin M.Y."/>
            <person name="Jogler C."/>
        </authorList>
    </citation>
    <scope>NUCLEOTIDE SEQUENCE [LARGE SCALE GENOMIC DNA]</scope>
    <source>
        <strain evidence="2 3">Pan54</strain>
    </source>
</reference>
<gene>
    <name evidence="2" type="ORF">Pan54_00930</name>
</gene>
<dbReference type="EMBL" id="SJPG01000001">
    <property type="protein sequence ID" value="TWT59392.1"/>
    <property type="molecule type" value="Genomic_DNA"/>
</dbReference>
<evidence type="ECO:0000313" key="3">
    <source>
        <dbReference type="Proteomes" id="UP000316095"/>
    </source>
</evidence>
<organism evidence="2 3">
    <name type="scientific">Rubinisphaera italica</name>
    <dbReference type="NCBI Taxonomy" id="2527969"/>
    <lineage>
        <taxon>Bacteria</taxon>
        <taxon>Pseudomonadati</taxon>
        <taxon>Planctomycetota</taxon>
        <taxon>Planctomycetia</taxon>
        <taxon>Planctomycetales</taxon>
        <taxon>Planctomycetaceae</taxon>
        <taxon>Rubinisphaera</taxon>
    </lineage>
</organism>
<evidence type="ECO:0000256" key="1">
    <source>
        <dbReference type="SAM" id="Phobius"/>
    </source>
</evidence>
<feature type="transmembrane region" description="Helical" evidence="1">
    <location>
        <begin position="59"/>
        <end position="79"/>
    </location>
</feature>
<feature type="transmembrane region" description="Helical" evidence="1">
    <location>
        <begin position="18"/>
        <end position="38"/>
    </location>
</feature>
<sequence>MNTDNTQALAEHRHERTWLALLCHWLLILCVVVAVYAISSGPVMGIGFWLRETTGHNEFYAVMLPYYPLFALKLTPLGFAFEWYVEWWVCDVFQTVGPG</sequence>
<evidence type="ECO:0000313" key="2">
    <source>
        <dbReference type="EMBL" id="TWT59392.1"/>
    </source>
</evidence>
<name>A0A5C5XBU4_9PLAN</name>
<keyword evidence="1" id="KW-0812">Transmembrane</keyword>
<keyword evidence="3" id="KW-1185">Reference proteome</keyword>
<dbReference type="Proteomes" id="UP000316095">
    <property type="component" value="Unassembled WGS sequence"/>
</dbReference>
<comment type="caution">
    <text evidence="2">The sequence shown here is derived from an EMBL/GenBank/DDBJ whole genome shotgun (WGS) entry which is preliminary data.</text>
</comment>
<protein>
    <submittedName>
        <fullName evidence="2">Uncharacterized protein</fullName>
    </submittedName>
</protein>
<dbReference type="OrthoDB" id="288290at2"/>
<dbReference type="AlphaFoldDB" id="A0A5C5XBU4"/>
<dbReference type="RefSeq" id="WP_146501541.1">
    <property type="nucleotide sequence ID" value="NZ_SJPG01000001.1"/>
</dbReference>
<keyword evidence="1" id="KW-0472">Membrane</keyword>
<accession>A0A5C5XBU4</accession>
<proteinExistence type="predicted"/>